<dbReference type="AlphaFoldDB" id="A0A7J7IGE6"/>
<feature type="region of interest" description="Disordered" evidence="1">
    <location>
        <begin position="670"/>
        <end position="697"/>
    </location>
</feature>
<feature type="region of interest" description="Disordered" evidence="1">
    <location>
        <begin position="262"/>
        <end position="319"/>
    </location>
</feature>
<accession>A0A7J7IGE6</accession>
<sequence>MSESDTVADSSPYRPGPKTGDESRQSSASDTALDQNEEHRVSLKQSAANGTGAQWQTCIQRAPEYIGVLQFLVAFRSIINEEVKAYFRAGRMRKPTHALLHEIDAACLERDLVEALRTLPSVRDDRGDHAADESDDSSQATGETRAASLLAQVHAALLNCLRLRKVEAQRASGKHGWIQLLATELRSRPDLYDMSGSGPAQDSSLCLYDRDGTSVLDRCSYSTLSPMLRVLILQSLCDVVAETNDRLRRAIWETAKKEQEVGIRRRRRGRRRDSVAAPTADSTAARSWRGSVSTRSAQAPLRNSSDPSSLPNQGTRSAANASLVEQGLRAGDEAARFGPLGEDDQGWRYWIPGGLRAAAACGCVRMYRFRDASIGQDAGGACAPESEPVCRDAPTMPPPAVCPEIQIVVHSYANLTSDMERLYAELGGKTMSHRNRKLWNLLQSAIIPELENGYLNAEHQRNRRVCLTQAEVQDAPADHPTKLRDRRERSGRQRPIYNEDELFGAVFDHPSDSSEWADASHTEDESPFESDTSWSQANESKERTYLESEADTDSSNGEDHVVRGESPSSDDVAFEVPARHRPRGFQQPPDRARPAVSNRSGPGFGQTYSAAAREAGVNDAKGGFDRGASALPHLSAQLSKTASANPTNTLQRNRFPLGCYTAASYDSRLQDTASRSTSLNSSCDFHDDPIDDFSSDL</sequence>
<feature type="compositionally biased region" description="Basic and acidic residues" evidence="1">
    <location>
        <begin position="123"/>
        <end position="132"/>
    </location>
</feature>
<feature type="compositionally biased region" description="Polar residues" evidence="1">
    <location>
        <begin position="280"/>
        <end position="319"/>
    </location>
</feature>
<dbReference type="EMBL" id="VWRR01000014">
    <property type="protein sequence ID" value="KAF6001597.1"/>
    <property type="molecule type" value="Genomic_DNA"/>
</dbReference>
<feature type="compositionally biased region" description="Polar residues" evidence="1">
    <location>
        <begin position="670"/>
        <end position="683"/>
    </location>
</feature>
<feature type="region of interest" description="Disordered" evidence="1">
    <location>
        <begin position="123"/>
        <end position="143"/>
    </location>
</feature>
<organism evidence="2 3">
    <name type="scientific">Cyanidiococcus yangmingshanensis</name>
    <dbReference type="NCBI Taxonomy" id="2690220"/>
    <lineage>
        <taxon>Eukaryota</taxon>
        <taxon>Rhodophyta</taxon>
        <taxon>Bangiophyceae</taxon>
        <taxon>Cyanidiales</taxon>
        <taxon>Cyanidiaceae</taxon>
        <taxon>Cyanidiococcus</taxon>
    </lineage>
</organism>
<gene>
    <name evidence="2" type="ORF">F1559_003997</name>
</gene>
<evidence type="ECO:0000313" key="2">
    <source>
        <dbReference type="EMBL" id="KAF6001597.1"/>
    </source>
</evidence>
<reference evidence="2 3" key="1">
    <citation type="journal article" date="2020" name="J. Phycol.">
        <title>Comparative genome analysis reveals Cyanidiococcus gen. nov., a new extremophilic red algal genus sister to Cyanidioschyzon (Cyanidioschyzonaceae, Rhodophyta).</title>
        <authorList>
            <person name="Liu S.-L."/>
            <person name="Chiang Y.-R."/>
            <person name="Yoon H.S."/>
            <person name="Fu H.-Y."/>
        </authorList>
    </citation>
    <scope>NUCLEOTIDE SEQUENCE [LARGE SCALE GENOMIC DNA]</scope>
    <source>
        <strain evidence="2 3">THAL066</strain>
    </source>
</reference>
<proteinExistence type="predicted"/>
<feature type="region of interest" description="Disordered" evidence="1">
    <location>
        <begin position="1"/>
        <end position="47"/>
    </location>
</feature>
<protein>
    <submittedName>
        <fullName evidence="2">Uncharacterized protein</fullName>
    </submittedName>
</protein>
<name>A0A7J7IGE6_9RHOD</name>
<evidence type="ECO:0000313" key="3">
    <source>
        <dbReference type="Proteomes" id="UP000530660"/>
    </source>
</evidence>
<feature type="compositionally biased region" description="Polar residues" evidence="1">
    <location>
        <begin position="25"/>
        <end position="34"/>
    </location>
</feature>
<keyword evidence="3" id="KW-1185">Reference proteome</keyword>
<dbReference type="OrthoDB" id="11797at2759"/>
<comment type="caution">
    <text evidence="2">The sequence shown here is derived from an EMBL/GenBank/DDBJ whole genome shotgun (WGS) entry which is preliminary data.</text>
</comment>
<evidence type="ECO:0000256" key="1">
    <source>
        <dbReference type="SAM" id="MobiDB-lite"/>
    </source>
</evidence>
<feature type="compositionally biased region" description="Basic and acidic residues" evidence="1">
    <location>
        <begin position="476"/>
        <end position="491"/>
    </location>
</feature>
<dbReference type="Proteomes" id="UP000530660">
    <property type="component" value="Unassembled WGS sequence"/>
</dbReference>
<feature type="region of interest" description="Disordered" evidence="1">
    <location>
        <begin position="469"/>
        <end position="607"/>
    </location>
</feature>
<feature type="compositionally biased region" description="Polar residues" evidence="1">
    <location>
        <begin position="529"/>
        <end position="538"/>
    </location>
</feature>